<feature type="region of interest" description="Disordered" evidence="1">
    <location>
        <begin position="157"/>
        <end position="224"/>
    </location>
</feature>
<name>A0A388L706_CHABU</name>
<organism evidence="2 3">
    <name type="scientific">Chara braunii</name>
    <name type="common">Braun's stonewort</name>
    <dbReference type="NCBI Taxonomy" id="69332"/>
    <lineage>
        <taxon>Eukaryota</taxon>
        <taxon>Viridiplantae</taxon>
        <taxon>Streptophyta</taxon>
        <taxon>Charophyceae</taxon>
        <taxon>Charales</taxon>
        <taxon>Characeae</taxon>
        <taxon>Chara</taxon>
    </lineage>
</organism>
<dbReference type="Gramene" id="GBG78085">
    <property type="protein sequence ID" value="GBG78085"/>
    <property type="gene ID" value="CBR_g26023"/>
</dbReference>
<feature type="compositionally biased region" description="Basic and acidic residues" evidence="1">
    <location>
        <begin position="165"/>
        <end position="192"/>
    </location>
</feature>
<comment type="caution">
    <text evidence="2">The sequence shown here is derived from an EMBL/GenBank/DDBJ whole genome shotgun (WGS) entry which is preliminary data.</text>
</comment>
<accession>A0A388L706</accession>
<feature type="compositionally biased region" description="Basic and acidic residues" evidence="1">
    <location>
        <begin position="109"/>
        <end position="119"/>
    </location>
</feature>
<evidence type="ECO:0000313" key="2">
    <source>
        <dbReference type="EMBL" id="GBG78085.1"/>
    </source>
</evidence>
<feature type="compositionally biased region" description="Acidic residues" evidence="1">
    <location>
        <begin position="86"/>
        <end position="108"/>
    </location>
</feature>
<evidence type="ECO:0000313" key="3">
    <source>
        <dbReference type="Proteomes" id="UP000265515"/>
    </source>
</evidence>
<reference evidence="2 3" key="1">
    <citation type="journal article" date="2018" name="Cell">
        <title>The Chara Genome: Secondary Complexity and Implications for Plant Terrestrialization.</title>
        <authorList>
            <person name="Nishiyama T."/>
            <person name="Sakayama H."/>
            <person name="Vries J.D."/>
            <person name="Buschmann H."/>
            <person name="Saint-Marcoux D."/>
            <person name="Ullrich K.K."/>
            <person name="Haas F.B."/>
            <person name="Vanderstraeten L."/>
            <person name="Becker D."/>
            <person name="Lang D."/>
            <person name="Vosolsobe S."/>
            <person name="Rombauts S."/>
            <person name="Wilhelmsson P.K.I."/>
            <person name="Janitza P."/>
            <person name="Kern R."/>
            <person name="Heyl A."/>
            <person name="Rumpler F."/>
            <person name="Villalobos L.I.A.C."/>
            <person name="Clay J.M."/>
            <person name="Skokan R."/>
            <person name="Toyoda A."/>
            <person name="Suzuki Y."/>
            <person name="Kagoshima H."/>
            <person name="Schijlen E."/>
            <person name="Tajeshwar N."/>
            <person name="Catarino B."/>
            <person name="Hetherington A.J."/>
            <person name="Saltykova A."/>
            <person name="Bonnot C."/>
            <person name="Breuninger H."/>
            <person name="Symeonidi A."/>
            <person name="Radhakrishnan G.V."/>
            <person name="Van Nieuwerburgh F."/>
            <person name="Deforce D."/>
            <person name="Chang C."/>
            <person name="Karol K.G."/>
            <person name="Hedrich R."/>
            <person name="Ulvskov P."/>
            <person name="Glockner G."/>
            <person name="Delwiche C.F."/>
            <person name="Petrasek J."/>
            <person name="Van de Peer Y."/>
            <person name="Friml J."/>
            <person name="Beilby M."/>
            <person name="Dolan L."/>
            <person name="Kohara Y."/>
            <person name="Sugano S."/>
            <person name="Fujiyama A."/>
            <person name="Delaux P.-M."/>
            <person name="Quint M."/>
            <person name="TheiBen G."/>
            <person name="Hagemann M."/>
            <person name="Harholt J."/>
            <person name="Dunand C."/>
            <person name="Zachgo S."/>
            <person name="Langdale J."/>
            <person name="Maumus F."/>
            <person name="Straeten D.V.D."/>
            <person name="Gould S.B."/>
            <person name="Rensing S.A."/>
        </authorList>
    </citation>
    <scope>NUCLEOTIDE SEQUENCE [LARGE SCALE GENOMIC DNA]</scope>
    <source>
        <strain evidence="2 3">S276</strain>
    </source>
</reference>
<protein>
    <submittedName>
        <fullName evidence="2">Uncharacterized protein</fullName>
    </submittedName>
</protein>
<gene>
    <name evidence="2" type="ORF">CBR_g26023</name>
</gene>
<sequence>MTGRWGIWQGEGDMERRRRMWTRRTTRIARMTRRRSRDGGGEEMDGGKRGRAGGGGDMDGEEGEDTRKGRRRGGMEDEEVRGGGDKEDEEGQEEDDEHEEEEEEEEEETERRREEETWRMRKGRRSKEKEELRRRLAQLGKLKEDRELARAKKKVMEQEIEWETEQTHMETEQTRMEMEQTRMEMDHEEDRFAPSSSARPPRRQRETPSTPSRPPRRQKLVRQPNLGIRIEEPSTTRTLRTRSQAKKNPVVDYETLLAGWKEITTDGSKMNVVDYCMSMKSFLRTRTMAELQCLRDEEQIDYATREKTIRGLIANRMQQAILRTSNSRDNDEDEVTPERDPDIMDT</sequence>
<feature type="compositionally biased region" description="Basic and acidic residues" evidence="1">
    <location>
        <begin position="336"/>
        <end position="346"/>
    </location>
</feature>
<proteinExistence type="predicted"/>
<feature type="compositionally biased region" description="Basic residues" evidence="1">
    <location>
        <begin position="17"/>
        <end position="36"/>
    </location>
</feature>
<dbReference type="Proteomes" id="UP000265515">
    <property type="component" value="Unassembled WGS sequence"/>
</dbReference>
<dbReference type="EMBL" id="BFEA01000286">
    <property type="protein sequence ID" value="GBG78085.1"/>
    <property type="molecule type" value="Genomic_DNA"/>
</dbReference>
<evidence type="ECO:0000256" key="1">
    <source>
        <dbReference type="SAM" id="MobiDB-lite"/>
    </source>
</evidence>
<feature type="region of interest" description="Disordered" evidence="1">
    <location>
        <begin position="323"/>
        <end position="346"/>
    </location>
</feature>
<dbReference type="AlphaFoldDB" id="A0A388L706"/>
<keyword evidence="3" id="KW-1185">Reference proteome</keyword>
<feature type="compositionally biased region" description="Basic and acidic residues" evidence="1">
    <location>
        <begin position="37"/>
        <end position="48"/>
    </location>
</feature>
<feature type="region of interest" description="Disordered" evidence="1">
    <location>
        <begin position="1"/>
        <end position="132"/>
    </location>
</feature>